<gene>
    <name evidence="2" type="ORF">PV05_05580</name>
</gene>
<dbReference type="GeneID" id="25327488"/>
<dbReference type="Proteomes" id="UP000054342">
    <property type="component" value="Unassembled WGS sequence"/>
</dbReference>
<protein>
    <recommendedName>
        <fullName evidence="4">Ankyrin repeat protein</fullName>
    </recommendedName>
</protein>
<accession>A0A0D2ENG4</accession>
<sequence length="299" mass="33762">MDESLSPEPETLPPHQEAMIEACKAGQVAELQNLFHEHDVKHGDDPIPYWHAAQEDLEMLKLIYSYAPEIVRFAYDDHATTFLSLACEGGPQNAPVVDFLLDHGAMGKKGDDYFSYLYHLGVELVPAIQHDQPTEIIKKMVPKTSRLWLPINVAMGQKRADVLELLLNEEENRGTKPSSDGEQEQLLLRRAQESEDKKVMAVVERHLRNMEERTAKSAATARDVRSTRASTQSRRWWQFGARADSKLPSKTDAEGSSSATQTSTRKWWWPLSKVTHGPESADSYHQKKEPLGSASDEED</sequence>
<evidence type="ECO:0000256" key="1">
    <source>
        <dbReference type="SAM" id="MobiDB-lite"/>
    </source>
</evidence>
<evidence type="ECO:0008006" key="4">
    <source>
        <dbReference type="Google" id="ProtNLM"/>
    </source>
</evidence>
<dbReference type="SUPFAM" id="SSF48403">
    <property type="entry name" value="Ankyrin repeat"/>
    <property type="match status" value="1"/>
</dbReference>
<keyword evidence="3" id="KW-1185">Reference proteome</keyword>
<organism evidence="2 3">
    <name type="scientific">Exophiala xenobiotica</name>
    <dbReference type="NCBI Taxonomy" id="348802"/>
    <lineage>
        <taxon>Eukaryota</taxon>
        <taxon>Fungi</taxon>
        <taxon>Dikarya</taxon>
        <taxon>Ascomycota</taxon>
        <taxon>Pezizomycotina</taxon>
        <taxon>Eurotiomycetes</taxon>
        <taxon>Chaetothyriomycetidae</taxon>
        <taxon>Chaetothyriales</taxon>
        <taxon>Herpotrichiellaceae</taxon>
        <taxon>Exophiala</taxon>
    </lineage>
</organism>
<evidence type="ECO:0000313" key="2">
    <source>
        <dbReference type="EMBL" id="KIW56968.1"/>
    </source>
</evidence>
<dbReference type="Gene3D" id="1.25.40.20">
    <property type="entry name" value="Ankyrin repeat-containing domain"/>
    <property type="match status" value="1"/>
</dbReference>
<dbReference type="RefSeq" id="XP_013317552.1">
    <property type="nucleotide sequence ID" value="XM_013462098.1"/>
</dbReference>
<dbReference type="AlphaFoldDB" id="A0A0D2ENG4"/>
<proteinExistence type="predicted"/>
<reference evidence="2 3" key="1">
    <citation type="submission" date="2015-01" db="EMBL/GenBank/DDBJ databases">
        <title>The Genome Sequence of Exophiala xenobiotica CBS118157.</title>
        <authorList>
            <consortium name="The Broad Institute Genomics Platform"/>
            <person name="Cuomo C."/>
            <person name="de Hoog S."/>
            <person name="Gorbushina A."/>
            <person name="Stielow B."/>
            <person name="Teixiera M."/>
            <person name="Abouelleil A."/>
            <person name="Chapman S.B."/>
            <person name="Priest M."/>
            <person name="Young S.K."/>
            <person name="Wortman J."/>
            <person name="Nusbaum C."/>
            <person name="Birren B."/>
        </authorList>
    </citation>
    <scope>NUCLEOTIDE SEQUENCE [LARGE SCALE GENOMIC DNA]</scope>
    <source>
        <strain evidence="2 3">CBS 118157</strain>
    </source>
</reference>
<dbReference type="OrthoDB" id="5391533at2759"/>
<feature type="region of interest" description="Disordered" evidence="1">
    <location>
        <begin position="212"/>
        <end position="299"/>
    </location>
</feature>
<evidence type="ECO:0000313" key="3">
    <source>
        <dbReference type="Proteomes" id="UP000054342"/>
    </source>
</evidence>
<dbReference type="InterPro" id="IPR036770">
    <property type="entry name" value="Ankyrin_rpt-contain_sf"/>
</dbReference>
<feature type="compositionally biased region" description="Basic and acidic residues" evidence="1">
    <location>
        <begin position="243"/>
        <end position="253"/>
    </location>
</feature>
<feature type="compositionally biased region" description="Polar residues" evidence="1">
    <location>
        <begin position="254"/>
        <end position="265"/>
    </location>
</feature>
<dbReference type="HOGENOM" id="CLU_066664_0_0_1"/>
<name>A0A0D2ENG4_9EURO</name>
<dbReference type="EMBL" id="KN847319">
    <property type="protein sequence ID" value="KIW56968.1"/>
    <property type="molecule type" value="Genomic_DNA"/>
</dbReference>
<dbReference type="STRING" id="348802.A0A0D2ENG4"/>